<organism evidence="2 3">
    <name type="scientific">Pocillopora meandrina</name>
    <dbReference type="NCBI Taxonomy" id="46732"/>
    <lineage>
        <taxon>Eukaryota</taxon>
        <taxon>Metazoa</taxon>
        <taxon>Cnidaria</taxon>
        <taxon>Anthozoa</taxon>
        <taxon>Hexacorallia</taxon>
        <taxon>Scleractinia</taxon>
        <taxon>Astrocoeniina</taxon>
        <taxon>Pocilloporidae</taxon>
        <taxon>Pocillopora</taxon>
    </lineage>
</organism>
<evidence type="ECO:0000256" key="1">
    <source>
        <dbReference type="SAM" id="MobiDB-lite"/>
    </source>
</evidence>
<name>A0AAU9XKV5_9CNID</name>
<accession>A0AAU9XKV5</accession>
<proteinExistence type="predicted"/>
<protein>
    <recommendedName>
        <fullName evidence="4">TPX2 central domain-containing protein</fullName>
    </recommendedName>
</protein>
<evidence type="ECO:0000313" key="2">
    <source>
        <dbReference type="EMBL" id="CAH3150819.1"/>
    </source>
</evidence>
<dbReference type="Proteomes" id="UP001159428">
    <property type="component" value="Unassembled WGS sequence"/>
</dbReference>
<dbReference type="EMBL" id="CALNXJ010000048">
    <property type="protein sequence ID" value="CAH3150819.1"/>
    <property type="molecule type" value="Genomic_DNA"/>
</dbReference>
<evidence type="ECO:0008006" key="4">
    <source>
        <dbReference type="Google" id="ProtNLM"/>
    </source>
</evidence>
<gene>
    <name evidence="2" type="ORF">PMEA_00024958</name>
</gene>
<evidence type="ECO:0000313" key="3">
    <source>
        <dbReference type="Proteomes" id="UP001159428"/>
    </source>
</evidence>
<sequence>MDFDETSEEAVTTISMIKNMTSTQRRLSGLKPSSVLPLRSSPNRFDARRGSPRPLSNQEKFCVKPTKVSNPSWPSIGVTLASKEFKRGLERKKLRQSKSEMIVDDSNTRIIPRNTDFPQRDNARLAVLKSILSKEGDATYKSADTVPEKFSSASKNSRKKPHPTFPAAKEGTFYPLPLLSVVKINPIHRQAFLPKSKVTPCQMKYFTDAGPPRRHPTRYSSVYDLRQMKQE</sequence>
<comment type="caution">
    <text evidence="2">The sequence shown here is derived from an EMBL/GenBank/DDBJ whole genome shotgun (WGS) entry which is preliminary data.</text>
</comment>
<feature type="region of interest" description="Disordered" evidence="1">
    <location>
        <begin position="21"/>
        <end position="58"/>
    </location>
</feature>
<dbReference type="AlphaFoldDB" id="A0AAU9XKV5"/>
<keyword evidence="3" id="KW-1185">Reference proteome</keyword>
<reference evidence="2 3" key="1">
    <citation type="submission" date="2022-05" db="EMBL/GenBank/DDBJ databases">
        <authorList>
            <consortium name="Genoscope - CEA"/>
            <person name="William W."/>
        </authorList>
    </citation>
    <scope>NUCLEOTIDE SEQUENCE [LARGE SCALE GENOMIC DNA]</scope>
</reference>